<dbReference type="PATRIC" id="fig|1125718.3.peg.2902"/>
<reference evidence="16 17" key="1">
    <citation type="submission" date="2012-05" db="EMBL/GenBank/DDBJ databases">
        <authorList>
            <person name="Harkins D.M."/>
            <person name="Madupu R."/>
            <person name="Durkin A.S."/>
            <person name="Torralba M."/>
            <person name="Methe B."/>
            <person name="Sutton G.G."/>
            <person name="Nelson K.E."/>
        </authorList>
    </citation>
    <scope>NUCLEOTIDE SEQUENCE [LARGE SCALE GENOMIC DNA]</scope>
    <source>
        <strain evidence="16 17">F0489</strain>
    </source>
</reference>
<dbReference type="eggNOG" id="COG0083">
    <property type="taxonomic scope" value="Bacteria"/>
</dbReference>
<sequence>MSMRLANERAAVRVPATTANMGPGFDSFGMAFRYYDEVEVRPVAGATRVHVEGVGEGSVPTGNDNLVVRALRAGLDAVGAPQAGFEMRCVNRIPHGGGMGSSASAAVAGLMLARGLLSEPRALSDDEVFRIATGFEGHPDNVAPAVFGGATVAWVEADGTPRAAPMPVDGTLPVSLLVPPSTTRLSTEEARKVLPDSVPRADALFNTSRAAVLMLALAGRPDLLLAGTEDRLHQEYRRSVLPSSMAVMDSLRGQGYPAVISGAGPTVLVLADVAQQTRFTLERHGWTVLRPGIDTRGAVLTSAAS</sequence>
<evidence type="ECO:0000259" key="14">
    <source>
        <dbReference type="Pfam" id="PF00288"/>
    </source>
</evidence>
<keyword evidence="6 13" id="KW-0808">Transferase</keyword>
<comment type="function">
    <text evidence="12 13">Catalyzes the ATP-dependent phosphorylation of L-homoserine to L-homoserine phosphate.</text>
</comment>
<evidence type="ECO:0000256" key="3">
    <source>
        <dbReference type="ARBA" id="ARBA00012078"/>
    </source>
</evidence>
<comment type="caution">
    <text evidence="16">The sequence shown here is derived from an EMBL/GenBank/DDBJ whole genome shotgun (WGS) entry which is preliminary data.</text>
</comment>
<accession>J0MUF6</accession>
<dbReference type="GO" id="GO:0004413">
    <property type="term" value="F:homoserine kinase activity"/>
    <property type="evidence" value="ECO:0007669"/>
    <property type="project" value="UniProtKB-UniRule"/>
</dbReference>
<evidence type="ECO:0000256" key="13">
    <source>
        <dbReference type="HAMAP-Rule" id="MF_00384"/>
    </source>
</evidence>
<dbReference type="Pfam" id="PF08544">
    <property type="entry name" value="GHMP_kinases_C"/>
    <property type="match status" value="1"/>
</dbReference>
<dbReference type="SUPFAM" id="SSF55060">
    <property type="entry name" value="GHMP Kinase, C-terminal domain"/>
    <property type="match status" value="1"/>
</dbReference>
<comment type="catalytic activity">
    <reaction evidence="11 13">
        <text>L-homoserine + ATP = O-phospho-L-homoserine + ADP + H(+)</text>
        <dbReference type="Rhea" id="RHEA:13985"/>
        <dbReference type="ChEBI" id="CHEBI:15378"/>
        <dbReference type="ChEBI" id="CHEBI:30616"/>
        <dbReference type="ChEBI" id="CHEBI:57476"/>
        <dbReference type="ChEBI" id="CHEBI:57590"/>
        <dbReference type="ChEBI" id="CHEBI:456216"/>
        <dbReference type="EC" id="2.7.1.39"/>
    </reaction>
</comment>
<dbReference type="PIRSF" id="PIRSF000676">
    <property type="entry name" value="Homoser_kin"/>
    <property type="match status" value="1"/>
</dbReference>
<feature type="domain" description="GHMP kinase C-terminal" evidence="15">
    <location>
        <begin position="228"/>
        <end position="271"/>
    </location>
</feature>
<dbReference type="PANTHER" id="PTHR20861:SF1">
    <property type="entry name" value="HOMOSERINE KINASE"/>
    <property type="match status" value="1"/>
</dbReference>
<keyword evidence="8 13" id="KW-0547">Nucleotide-binding</keyword>
<dbReference type="InterPro" id="IPR014721">
    <property type="entry name" value="Ribsml_uS5_D2-typ_fold_subgr"/>
</dbReference>
<keyword evidence="7 13" id="KW-0791">Threonine biosynthesis</keyword>
<dbReference type="InterPro" id="IPR006203">
    <property type="entry name" value="GHMP_knse_ATP-bd_CS"/>
</dbReference>
<proteinExistence type="inferred from homology"/>
<evidence type="ECO:0000256" key="10">
    <source>
        <dbReference type="ARBA" id="ARBA00022840"/>
    </source>
</evidence>
<gene>
    <name evidence="13 16" type="primary">thrB</name>
    <name evidence="16" type="ORF">HMPREF1318_1248</name>
</gene>
<evidence type="ECO:0000256" key="1">
    <source>
        <dbReference type="ARBA" id="ARBA00005015"/>
    </source>
</evidence>
<evidence type="ECO:0000256" key="7">
    <source>
        <dbReference type="ARBA" id="ARBA00022697"/>
    </source>
</evidence>
<evidence type="ECO:0000313" key="17">
    <source>
        <dbReference type="Proteomes" id="UP000002941"/>
    </source>
</evidence>
<evidence type="ECO:0000256" key="8">
    <source>
        <dbReference type="ARBA" id="ARBA00022741"/>
    </source>
</evidence>
<dbReference type="AlphaFoldDB" id="J0MUF6"/>
<evidence type="ECO:0000256" key="12">
    <source>
        <dbReference type="ARBA" id="ARBA00049954"/>
    </source>
</evidence>
<dbReference type="InterPro" id="IPR020568">
    <property type="entry name" value="Ribosomal_Su5_D2-typ_SF"/>
</dbReference>
<comment type="subcellular location">
    <subcellularLocation>
        <location evidence="13">Cytoplasm</location>
    </subcellularLocation>
</comment>
<name>J0MUF6_9ACTO</name>
<evidence type="ECO:0000256" key="9">
    <source>
        <dbReference type="ARBA" id="ARBA00022777"/>
    </source>
</evidence>
<feature type="binding site" evidence="13">
    <location>
        <begin position="94"/>
        <end position="104"/>
    </location>
    <ligand>
        <name>ATP</name>
        <dbReference type="ChEBI" id="CHEBI:30616"/>
    </ligand>
</feature>
<evidence type="ECO:0000259" key="15">
    <source>
        <dbReference type="Pfam" id="PF08544"/>
    </source>
</evidence>
<organism evidence="16 17">
    <name type="scientific">Actinomyces massiliensis F0489</name>
    <dbReference type="NCBI Taxonomy" id="1125718"/>
    <lineage>
        <taxon>Bacteria</taxon>
        <taxon>Bacillati</taxon>
        <taxon>Actinomycetota</taxon>
        <taxon>Actinomycetes</taxon>
        <taxon>Actinomycetales</taxon>
        <taxon>Actinomycetaceae</taxon>
        <taxon>Actinomyces</taxon>
    </lineage>
</organism>
<dbReference type="PRINTS" id="PR00958">
    <property type="entry name" value="HOMSERKINASE"/>
</dbReference>
<keyword evidence="9 13" id="KW-0418">Kinase</keyword>
<evidence type="ECO:0000256" key="11">
    <source>
        <dbReference type="ARBA" id="ARBA00049375"/>
    </source>
</evidence>
<keyword evidence="17" id="KW-1185">Reference proteome</keyword>
<dbReference type="Pfam" id="PF00288">
    <property type="entry name" value="GHMP_kinases_N"/>
    <property type="match status" value="1"/>
</dbReference>
<dbReference type="InterPro" id="IPR006204">
    <property type="entry name" value="GHMP_kinase_N_dom"/>
</dbReference>
<protein>
    <recommendedName>
        <fullName evidence="4 13">Homoserine kinase</fullName>
        <shortName evidence="13">HK</shortName>
        <shortName evidence="13">HSK</shortName>
        <ecNumber evidence="3 13">2.7.1.39</ecNumber>
    </recommendedName>
</protein>
<dbReference type="EC" id="2.7.1.39" evidence="3 13"/>
<dbReference type="NCBIfam" id="TIGR00191">
    <property type="entry name" value="thrB"/>
    <property type="match status" value="1"/>
</dbReference>
<dbReference type="PROSITE" id="PS00627">
    <property type="entry name" value="GHMP_KINASES_ATP"/>
    <property type="match status" value="1"/>
</dbReference>
<evidence type="ECO:0000256" key="6">
    <source>
        <dbReference type="ARBA" id="ARBA00022679"/>
    </source>
</evidence>
<dbReference type="InterPro" id="IPR000870">
    <property type="entry name" value="Homoserine_kinase"/>
</dbReference>
<keyword evidence="5 13" id="KW-0028">Amino-acid biosynthesis</keyword>
<dbReference type="SUPFAM" id="SSF54211">
    <property type="entry name" value="Ribosomal protein S5 domain 2-like"/>
    <property type="match status" value="1"/>
</dbReference>
<dbReference type="HAMAP" id="MF_00384">
    <property type="entry name" value="Homoser_kinase"/>
    <property type="match status" value="1"/>
</dbReference>
<dbReference type="PANTHER" id="PTHR20861">
    <property type="entry name" value="HOMOSERINE/4-DIPHOSPHOCYTIDYL-2-C-METHYL-D-ERYTHRITOL KINASE"/>
    <property type="match status" value="1"/>
</dbReference>
<dbReference type="UniPathway" id="UPA00050">
    <property type="reaction ID" value="UER00064"/>
</dbReference>
<dbReference type="Gene3D" id="3.30.230.10">
    <property type="match status" value="1"/>
</dbReference>
<evidence type="ECO:0000256" key="4">
    <source>
        <dbReference type="ARBA" id="ARBA00017858"/>
    </source>
</evidence>
<evidence type="ECO:0000256" key="2">
    <source>
        <dbReference type="ARBA" id="ARBA00007370"/>
    </source>
</evidence>
<dbReference type="EMBL" id="AKFT01000226">
    <property type="protein sequence ID" value="EJF35697.1"/>
    <property type="molecule type" value="Genomic_DNA"/>
</dbReference>
<dbReference type="InterPro" id="IPR013750">
    <property type="entry name" value="GHMP_kinase_C_dom"/>
</dbReference>
<comment type="similarity">
    <text evidence="2 13">Belongs to the GHMP kinase family. Homoserine kinase subfamily.</text>
</comment>
<dbReference type="InterPro" id="IPR036554">
    <property type="entry name" value="GHMP_kinase_C_sf"/>
</dbReference>
<evidence type="ECO:0000313" key="16">
    <source>
        <dbReference type="EMBL" id="EJF35697.1"/>
    </source>
</evidence>
<comment type="pathway">
    <text evidence="1 13">Amino-acid biosynthesis; L-threonine biosynthesis; L-threonine from L-aspartate: step 4/5.</text>
</comment>
<dbReference type="Gene3D" id="3.30.70.890">
    <property type="entry name" value="GHMP kinase, C-terminal domain"/>
    <property type="match status" value="1"/>
</dbReference>
<dbReference type="Proteomes" id="UP000002941">
    <property type="component" value="Unassembled WGS sequence"/>
</dbReference>
<evidence type="ECO:0000256" key="5">
    <source>
        <dbReference type="ARBA" id="ARBA00022605"/>
    </source>
</evidence>
<keyword evidence="10 13" id="KW-0067">ATP-binding</keyword>
<feature type="domain" description="GHMP kinase N-terminal" evidence="14">
    <location>
        <begin position="65"/>
        <end position="149"/>
    </location>
</feature>
<dbReference type="GO" id="GO:0009088">
    <property type="term" value="P:threonine biosynthetic process"/>
    <property type="evidence" value="ECO:0007669"/>
    <property type="project" value="UniProtKB-UniRule"/>
</dbReference>
<keyword evidence="13" id="KW-0963">Cytoplasm</keyword>
<dbReference type="GO" id="GO:0005524">
    <property type="term" value="F:ATP binding"/>
    <property type="evidence" value="ECO:0007669"/>
    <property type="project" value="UniProtKB-UniRule"/>
</dbReference>
<dbReference type="GO" id="GO:0005737">
    <property type="term" value="C:cytoplasm"/>
    <property type="evidence" value="ECO:0007669"/>
    <property type="project" value="UniProtKB-SubCell"/>
</dbReference>